<organism evidence="2 3">
    <name type="scientific">Oculimacula yallundae</name>
    <dbReference type="NCBI Taxonomy" id="86028"/>
    <lineage>
        <taxon>Eukaryota</taxon>
        <taxon>Fungi</taxon>
        <taxon>Dikarya</taxon>
        <taxon>Ascomycota</taxon>
        <taxon>Pezizomycotina</taxon>
        <taxon>Leotiomycetes</taxon>
        <taxon>Helotiales</taxon>
        <taxon>Ploettnerulaceae</taxon>
        <taxon>Oculimacula</taxon>
    </lineage>
</organism>
<protein>
    <submittedName>
        <fullName evidence="2">Uncharacterized protein</fullName>
    </submittedName>
</protein>
<sequence length="267" mass="29896">MPNANDTGVDQGPISSFEELETARIWAVISPPVYRLFWPLEGAFPEAISVMQDEPSPSLTPYYVNGVYHSISSEPVSEPKISSVTVRIQSFSNWEDAWDDYHERHEGMEGRLRGPLEPHEYDPEDIDPEDAWDRAHRLLACCGGDPRPRDRESVSITVVPAAGAFVTVHDYVSTLHPWLMGMKEDIWRSTDVWQGGLKDMMVVFYLDRVNCVDVAEKALRIRKPPVVYKRAAPLEKGTVLYLGPAGPDNESESVVYGPSLPPSDLVS</sequence>
<evidence type="ECO:0000256" key="1">
    <source>
        <dbReference type="SAM" id="MobiDB-lite"/>
    </source>
</evidence>
<evidence type="ECO:0000313" key="2">
    <source>
        <dbReference type="EMBL" id="KAL2074089.1"/>
    </source>
</evidence>
<gene>
    <name evidence="2" type="ORF">VTL71DRAFT_7867</name>
</gene>
<evidence type="ECO:0000313" key="3">
    <source>
        <dbReference type="Proteomes" id="UP001595075"/>
    </source>
</evidence>
<reference evidence="2 3" key="1">
    <citation type="journal article" date="2024" name="Commun. Biol.">
        <title>Comparative genomic analysis of thermophilic fungi reveals convergent evolutionary adaptations and gene losses.</title>
        <authorList>
            <person name="Steindorff A.S."/>
            <person name="Aguilar-Pontes M.V."/>
            <person name="Robinson A.J."/>
            <person name="Andreopoulos B."/>
            <person name="LaButti K."/>
            <person name="Kuo A."/>
            <person name="Mondo S."/>
            <person name="Riley R."/>
            <person name="Otillar R."/>
            <person name="Haridas S."/>
            <person name="Lipzen A."/>
            <person name="Grimwood J."/>
            <person name="Schmutz J."/>
            <person name="Clum A."/>
            <person name="Reid I.D."/>
            <person name="Moisan M.C."/>
            <person name="Butler G."/>
            <person name="Nguyen T.T.M."/>
            <person name="Dewar K."/>
            <person name="Conant G."/>
            <person name="Drula E."/>
            <person name="Henrissat B."/>
            <person name="Hansel C."/>
            <person name="Singer S."/>
            <person name="Hutchinson M.I."/>
            <person name="de Vries R.P."/>
            <person name="Natvig D.O."/>
            <person name="Powell A.J."/>
            <person name="Tsang A."/>
            <person name="Grigoriev I.V."/>
        </authorList>
    </citation>
    <scope>NUCLEOTIDE SEQUENCE [LARGE SCALE GENOMIC DNA]</scope>
    <source>
        <strain evidence="2 3">CBS 494.80</strain>
    </source>
</reference>
<feature type="region of interest" description="Disordered" evidence="1">
    <location>
        <begin position="247"/>
        <end position="267"/>
    </location>
</feature>
<dbReference type="EMBL" id="JAZHXI010000002">
    <property type="protein sequence ID" value="KAL2074089.1"/>
    <property type="molecule type" value="Genomic_DNA"/>
</dbReference>
<name>A0ABR4CYE7_9HELO</name>
<proteinExistence type="predicted"/>
<accession>A0ABR4CYE7</accession>
<dbReference type="Proteomes" id="UP001595075">
    <property type="component" value="Unassembled WGS sequence"/>
</dbReference>
<comment type="caution">
    <text evidence="2">The sequence shown here is derived from an EMBL/GenBank/DDBJ whole genome shotgun (WGS) entry which is preliminary data.</text>
</comment>
<keyword evidence="3" id="KW-1185">Reference proteome</keyword>